<dbReference type="Proteomes" id="UP001176883">
    <property type="component" value="Unassembled WGS sequence"/>
</dbReference>
<dbReference type="Pfam" id="PF00188">
    <property type="entry name" value="CAP"/>
    <property type="match status" value="1"/>
</dbReference>
<comment type="caution">
    <text evidence="2">The sequence shown here is derived from an EMBL/GenBank/DDBJ whole genome shotgun (WGS) entry which is preliminary data.</text>
</comment>
<protein>
    <submittedName>
        <fullName evidence="2">CAP domain-containing protein</fullName>
    </submittedName>
</protein>
<dbReference type="PANTHER" id="PTHR31157">
    <property type="entry name" value="SCP DOMAIN-CONTAINING PROTEIN"/>
    <property type="match status" value="1"/>
</dbReference>
<dbReference type="CDD" id="cd05379">
    <property type="entry name" value="CAP_bacterial"/>
    <property type="match status" value="1"/>
</dbReference>
<evidence type="ECO:0000313" key="2">
    <source>
        <dbReference type="EMBL" id="MDO5969359.1"/>
    </source>
</evidence>
<proteinExistence type="predicted"/>
<evidence type="ECO:0000313" key="3">
    <source>
        <dbReference type="Proteomes" id="UP001176883"/>
    </source>
</evidence>
<feature type="domain" description="SCP" evidence="1">
    <location>
        <begin position="42"/>
        <end position="154"/>
    </location>
</feature>
<dbReference type="RefSeq" id="WP_303277049.1">
    <property type="nucleotide sequence ID" value="NZ_JAUOEK010000069.1"/>
</dbReference>
<sequence>MKKFLSRTGLVLVFFTILTCNIGCSKDNSDTDIEEEITTTILQLVNEHRLGIGKQVLEVSTLAEDLAKEHNIFMISQGDISHDNFDYRADRLFDEENAKGVGENVAAKQKSAQDVMTDWLESKGHRENIEGDFTHIGISAIKNENGHYYYTQLFLKK</sequence>
<dbReference type="SUPFAM" id="SSF55797">
    <property type="entry name" value="PR-1-like"/>
    <property type="match status" value="1"/>
</dbReference>
<dbReference type="Gene3D" id="3.40.33.10">
    <property type="entry name" value="CAP"/>
    <property type="match status" value="1"/>
</dbReference>
<reference evidence="2" key="1">
    <citation type="submission" date="2023-07" db="EMBL/GenBank/DDBJ databases">
        <title>Two novel species in the genus Flavivirga.</title>
        <authorList>
            <person name="Kwon K."/>
        </authorList>
    </citation>
    <scope>NUCLEOTIDE SEQUENCE</scope>
    <source>
        <strain evidence="2">KCTC 52353</strain>
    </source>
</reference>
<organism evidence="2 3">
    <name type="scientific">Flavivirga aquimarina</name>
    <dbReference type="NCBI Taxonomy" id="2027862"/>
    <lineage>
        <taxon>Bacteria</taxon>
        <taxon>Pseudomonadati</taxon>
        <taxon>Bacteroidota</taxon>
        <taxon>Flavobacteriia</taxon>
        <taxon>Flavobacteriales</taxon>
        <taxon>Flavobacteriaceae</taxon>
        <taxon>Flavivirga</taxon>
    </lineage>
</organism>
<accession>A0ABT8W8A6</accession>
<gene>
    <name evidence="2" type="ORF">Q4Q35_06035</name>
</gene>
<evidence type="ECO:0000259" key="1">
    <source>
        <dbReference type="Pfam" id="PF00188"/>
    </source>
</evidence>
<name>A0ABT8W8A6_9FLAO</name>
<dbReference type="InterPro" id="IPR014044">
    <property type="entry name" value="CAP_dom"/>
</dbReference>
<dbReference type="PANTHER" id="PTHR31157:SF30">
    <property type="entry name" value="SCP DOMAIN-CONTAINING PROTEIN"/>
    <property type="match status" value="1"/>
</dbReference>
<dbReference type="EMBL" id="JAUOEK010000069">
    <property type="protein sequence ID" value="MDO5969359.1"/>
    <property type="molecule type" value="Genomic_DNA"/>
</dbReference>
<keyword evidence="3" id="KW-1185">Reference proteome</keyword>
<dbReference type="InterPro" id="IPR035940">
    <property type="entry name" value="CAP_sf"/>
</dbReference>